<dbReference type="EnsemblMetazoa" id="GPAI021988-RA">
    <property type="protein sequence ID" value="GPAI021988-PA"/>
    <property type="gene ID" value="GPAI021988"/>
</dbReference>
<protein>
    <recommendedName>
        <fullName evidence="3">PX domain-containing protein</fullName>
    </recommendedName>
</protein>
<organism evidence="1 2">
    <name type="scientific">Glossina pallidipes</name>
    <name type="common">Tsetse fly</name>
    <dbReference type="NCBI Taxonomy" id="7398"/>
    <lineage>
        <taxon>Eukaryota</taxon>
        <taxon>Metazoa</taxon>
        <taxon>Ecdysozoa</taxon>
        <taxon>Arthropoda</taxon>
        <taxon>Hexapoda</taxon>
        <taxon>Insecta</taxon>
        <taxon>Pterygota</taxon>
        <taxon>Neoptera</taxon>
        <taxon>Endopterygota</taxon>
        <taxon>Diptera</taxon>
        <taxon>Brachycera</taxon>
        <taxon>Muscomorpha</taxon>
        <taxon>Hippoboscoidea</taxon>
        <taxon>Glossinidae</taxon>
        <taxon>Glossina</taxon>
    </lineage>
</organism>
<proteinExistence type="predicted"/>
<reference evidence="1" key="2">
    <citation type="submission" date="2020-05" db="UniProtKB">
        <authorList>
            <consortium name="EnsemblMetazoa"/>
        </authorList>
    </citation>
    <scope>IDENTIFICATION</scope>
    <source>
        <strain evidence="1">IAEA</strain>
    </source>
</reference>
<dbReference type="SUPFAM" id="SSF64268">
    <property type="entry name" value="PX domain"/>
    <property type="match status" value="1"/>
</dbReference>
<keyword evidence="2" id="KW-1185">Reference proteome</keyword>
<dbReference type="Proteomes" id="UP000092445">
    <property type="component" value="Unassembled WGS sequence"/>
</dbReference>
<evidence type="ECO:0000313" key="2">
    <source>
        <dbReference type="Proteomes" id="UP000092445"/>
    </source>
</evidence>
<dbReference type="InterPro" id="IPR036871">
    <property type="entry name" value="PX_dom_sf"/>
</dbReference>
<evidence type="ECO:0008006" key="3">
    <source>
        <dbReference type="Google" id="ProtNLM"/>
    </source>
</evidence>
<name>A0A1A9ZQL2_GLOPL</name>
<dbReference type="VEuPathDB" id="VectorBase:GPAI021988"/>
<reference evidence="2" key="1">
    <citation type="submission" date="2014-03" db="EMBL/GenBank/DDBJ databases">
        <authorList>
            <person name="Aksoy S."/>
            <person name="Warren W."/>
            <person name="Wilson R.K."/>
        </authorList>
    </citation>
    <scope>NUCLEOTIDE SEQUENCE [LARGE SCALE GENOMIC DNA]</scope>
    <source>
        <strain evidence="2">IAEA</strain>
    </source>
</reference>
<sequence>MIMCKKEVKSITQTLPSVTPIISLRSESHSRSLRNVLKLKCTLVLRILTSSALGKVSATTLDSPLMCWISLMKCAIYSRGTVCLGLRSVMEFNALGDGLLPMNNDDAIFKNYRDFHATVAAKVNIQIKFFLRENVGGNYNQFTIKYNLSNVVYLMEKKPLLVVYLSYSAVNSTLIIGVHNARNFQLEHDCHLTTSALWTVDFGSGLGAPRLEYLSFSTCKMGKLGLDSKFAADSRSTAVKRRYTDFRELYIKLRRDHPVLISRIDLLLEMLRFSLPKAKCNNTDTKSIKKVIPSGPVVKEDFNIFKLWRPPTYLPITTLEQLRKQYYY</sequence>
<evidence type="ECO:0000313" key="1">
    <source>
        <dbReference type="EnsemblMetazoa" id="GPAI021988-PA"/>
    </source>
</evidence>
<dbReference type="GO" id="GO:0035091">
    <property type="term" value="F:phosphatidylinositol binding"/>
    <property type="evidence" value="ECO:0007669"/>
    <property type="project" value="InterPro"/>
</dbReference>
<dbReference type="AlphaFoldDB" id="A0A1A9ZQL2"/>
<accession>A0A1A9ZQL2</accession>